<keyword evidence="2" id="KW-1185">Reference proteome</keyword>
<dbReference type="STRING" id="1611254.A0A2G5VMG4"/>
<evidence type="ECO:0000313" key="1">
    <source>
        <dbReference type="EMBL" id="PIC52952.1"/>
    </source>
</evidence>
<proteinExistence type="predicted"/>
<name>A0A2G5VMG4_9PELO</name>
<accession>A0A2G5VMG4</accession>
<gene>
    <name evidence="1" type="primary">Cnig_chr_I.g2851</name>
    <name evidence="1" type="ORF">B9Z55_002851</name>
</gene>
<dbReference type="OrthoDB" id="5876301at2759"/>
<dbReference type="EMBL" id="PDUG01000001">
    <property type="protein sequence ID" value="PIC52952.1"/>
    <property type="molecule type" value="Genomic_DNA"/>
</dbReference>
<organism evidence="1 2">
    <name type="scientific">Caenorhabditis nigoni</name>
    <dbReference type="NCBI Taxonomy" id="1611254"/>
    <lineage>
        <taxon>Eukaryota</taxon>
        <taxon>Metazoa</taxon>
        <taxon>Ecdysozoa</taxon>
        <taxon>Nematoda</taxon>
        <taxon>Chromadorea</taxon>
        <taxon>Rhabditida</taxon>
        <taxon>Rhabditina</taxon>
        <taxon>Rhabditomorpha</taxon>
        <taxon>Rhabditoidea</taxon>
        <taxon>Rhabditidae</taxon>
        <taxon>Peloderinae</taxon>
        <taxon>Caenorhabditis</taxon>
    </lineage>
</organism>
<evidence type="ECO:0000313" key="2">
    <source>
        <dbReference type="Proteomes" id="UP000230233"/>
    </source>
</evidence>
<dbReference type="AlphaFoldDB" id="A0A2G5VMG4"/>
<protein>
    <submittedName>
        <fullName evidence="1">Uncharacterized protein</fullName>
    </submittedName>
</protein>
<dbReference type="Proteomes" id="UP000230233">
    <property type="component" value="Chromosome I"/>
</dbReference>
<sequence length="172" mass="19456">MILNAKPSYASAVASSLPATSDLVSIAKVAVSMLEKSSRAVIERLPDSKDEHQDQKDLAFCQSIAQGNSLPVPLKVHRHPCNSRYRPLKLQFNDKGERDTFIAGFNKIRRSDTSITSIETSPRIRRDLTLDELKTLRTSRKFVYDENKKAGKTIFIMSDIFYKTNPNPRPFV</sequence>
<comment type="caution">
    <text evidence="1">The sequence shown here is derived from an EMBL/GenBank/DDBJ whole genome shotgun (WGS) entry which is preliminary data.</text>
</comment>
<reference evidence="2" key="1">
    <citation type="submission" date="2017-10" db="EMBL/GenBank/DDBJ databases">
        <title>Rapid genome shrinkage in a self-fertile nematode reveals novel sperm competition proteins.</title>
        <authorList>
            <person name="Yin D."/>
            <person name="Schwarz E.M."/>
            <person name="Thomas C.G."/>
            <person name="Felde R.L."/>
            <person name="Korf I.F."/>
            <person name="Cutter A.D."/>
            <person name="Schartner C.M."/>
            <person name="Ralston E.J."/>
            <person name="Meyer B.J."/>
            <person name="Haag E.S."/>
        </authorList>
    </citation>
    <scope>NUCLEOTIDE SEQUENCE [LARGE SCALE GENOMIC DNA]</scope>
    <source>
        <strain evidence="2">JU1422</strain>
    </source>
</reference>